<dbReference type="GO" id="GO:0030975">
    <property type="term" value="F:thiamine binding"/>
    <property type="evidence" value="ECO:0007669"/>
    <property type="project" value="InterPro"/>
</dbReference>
<keyword evidence="3 7" id="KW-0418">Kinase</keyword>
<evidence type="ECO:0000259" key="5">
    <source>
        <dbReference type="Pfam" id="PF04263"/>
    </source>
</evidence>
<dbReference type="InterPro" id="IPR036371">
    <property type="entry name" value="TPK_B1-bd_sf"/>
</dbReference>
<comment type="caution">
    <text evidence="7">The sequence shown here is derived from an EMBL/GenBank/DDBJ whole genome shotgun (WGS) entry which is preliminary data.</text>
</comment>
<gene>
    <name evidence="7" type="ORF">Fcan01_14563</name>
</gene>
<dbReference type="InterPro" id="IPR007373">
    <property type="entry name" value="Thiamin_PyroPKinase_B1-bd"/>
</dbReference>
<evidence type="ECO:0000259" key="6">
    <source>
        <dbReference type="Pfam" id="PF04265"/>
    </source>
</evidence>
<dbReference type="GO" id="GO:0005524">
    <property type="term" value="F:ATP binding"/>
    <property type="evidence" value="ECO:0007669"/>
    <property type="project" value="UniProtKB-KW"/>
</dbReference>
<name>A0A226DYZ1_FOLCA</name>
<dbReference type="GO" id="GO:0016301">
    <property type="term" value="F:kinase activity"/>
    <property type="evidence" value="ECO:0007669"/>
    <property type="project" value="UniProtKB-KW"/>
</dbReference>
<dbReference type="InterPro" id="IPR007371">
    <property type="entry name" value="TPK_catalytic"/>
</dbReference>
<dbReference type="PANTHER" id="PTHR13622">
    <property type="entry name" value="THIAMIN PYROPHOSPHOKINASE"/>
    <property type="match status" value="1"/>
</dbReference>
<dbReference type="CDD" id="cd07995">
    <property type="entry name" value="TPK"/>
    <property type="match status" value="1"/>
</dbReference>
<dbReference type="InterPro" id="IPR006282">
    <property type="entry name" value="Thi_PPkinase"/>
</dbReference>
<dbReference type="GO" id="GO:0009229">
    <property type="term" value="P:thiamine diphosphate biosynthetic process"/>
    <property type="evidence" value="ECO:0007669"/>
    <property type="project" value="InterPro"/>
</dbReference>
<accession>A0A226DYZ1</accession>
<dbReference type="Gene3D" id="3.40.50.10240">
    <property type="entry name" value="Thiamin pyrophosphokinase, catalytic domain"/>
    <property type="match status" value="1"/>
</dbReference>
<proteinExistence type="predicted"/>
<evidence type="ECO:0000256" key="4">
    <source>
        <dbReference type="ARBA" id="ARBA00022840"/>
    </source>
</evidence>
<evidence type="ECO:0000256" key="1">
    <source>
        <dbReference type="ARBA" id="ARBA00022679"/>
    </source>
</evidence>
<keyword evidence="8" id="KW-1185">Reference proteome</keyword>
<feature type="domain" description="Thiamin pyrophosphokinase catalytic" evidence="5">
    <location>
        <begin position="53"/>
        <end position="191"/>
    </location>
</feature>
<dbReference type="Pfam" id="PF04265">
    <property type="entry name" value="TPK_B1_binding"/>
    <property type="match status" value="1"/>
</dbReference>
<keyword evidence="1" id="KW-0808">Transferase</keyword>
<evidence type="ECO:0000256" key="3">
    <source>
        <dbReference type="ARBA" id="ARBA00022777"/>
    </source>
</evidence>
<evidence type="ECO:0000313" key="8">
    <source>
        <dbReference type="Proteomes" id="UP000198287"/>
    </source>
</evidence>
<evidence type="ECO:0000313" key="7">
    <source>
        <dbReference type="EMBL" id="OXA50695.1"/>
    </source>
</evidence>
<keyword evidence="2" id="KW-0547">Nucleotide-binding</keyword>
<dbReference type="AlphaFoldDB" id="A0A226DYZ1"/>
<reference evidence="7 8" key="1">
    <citation type="submission" date="2015-12" db="EMBL/GenBank/DDBJ databases">
        <title>The genome of Folsomia candida.</title>
        <authorList>
            <person name="Faddeeva A."/>
            <person name="Derks M.F."/>
            <person name="Anvar Y."/>
            <person name="Smit S."/>
            <person name="Van Straalen N."/>
            <person name="Roelofs D."/>
        </authorList>
    </citation>
    <scope>NUCLEOTIDE SEQUENCE [LARGE SCALE GENOMIC DNA]</scope>
    <source>
        <strain evidence="7 8">VU population</strain>
        <tissue evidence="7">Whole body</tissue>
    </source>
</reference>
<dbReference type="Pfam" id="PF04263">
    <property type="entry name" value="TPK_catalytic"/>
    <property type="match status" value="1"/>
</dbReference>
<feature type="domain" description="Thiamin pyrophosphokinase thiamin-binding" evidence="6">
    <location>
        <begin position="207"/>
        <end position="257"/>
    </location>
</feature>
<protein>
    <submittedName>
        <fullName evidence="7">Thiamin pyrophosphokinase 1</fullName>
    </submittedName>
</protein>
<dbReference type="SUPFAM" id="SSF63999">
    <property type="entry name" value="Thiamin pyrophosphokinase, catalytic domain"/>
    <property type="match status" value="1"/>
</dbReference>
<dbReference type="GO" id="GO:0006772">
    <property type="term" value="P:thiamine metabolic process"/>
    <property type="evidence" value="ECO:0007669"/>
    <property type="project" value="InterPro"/>
</dbReference>
<dbReference type="PANTHER" id="PTHR13622:SF8">
    <property type="entry name" value="THIAMIN PYROPHOSPHOKINASE 1"/>
    <property type="match status" value="1"/>
</dbReference>
<dbReference type="SUPFAM" id="SSF63862">
    <property type="entry name" value="Thiamin pyrophosphokinase, substrate-binding domain"/>
    <property type="match status" value="1"/>
</dbReference>
<dbReference type="EMBL" id="LNIX01000008">
    <property type="protein sequence ID" value="OXA50695.1"/>
    <property type="molecule type" value="Genomic_DNA"/>
</dbReference>
<dbReference type="Gene3D" id="2.60.120.320">
    <property type="entry name" value="Thiamin pyrophosphokinase, thiamin-binding domain"/>
    <property type="match status" value="1"/>
</dbReference>
<dbReference type="Proteomes" id="UP000198287">
    <property type="component" value="Unassembled WGS sequence"/>
</dbReference>
<evidence type="ECO:0000256" key="2">
    <source>
        <dbReference type="ARBA" id="ARBA00022741"/>
    </source>
</evidence>
<keyword evidence="4" id="KW-0067">ATP-binding</keyword>
<dbReference type="GO" id="GO:0004788">
    <property type="term" value="F:thiamine diphosphokinase activity"/>
    <property type="evidence" value="ECO:0007669"/>
    <property type="project" value="InterPro"/>
</dbReference>
<dbReference type="OrthoDB" id="25149at2759"/>
<dbReference type="InterPro" id="IPR036759">
    <property type="entry name" value="TPK_catalytic_sf"/>
</dbReference>
<dbReference type="STRING" id="158441.A0A226DYZ1"/>
<organism evidence="7 8">
    <name type="scientific">Folsomia candida</name>
    <name type="common">Springtail</name>
    <dbReference type="NCBI Taxonomy" id="158441"/>
    <lineage>
        <taxon>Eukaryota</taxon>
        <taxon>Metazoa</taxon>
        <taxon>Ecdysozoa</taxon>
        <taxon>Arthropoda</taxon>
        <taxon>Hexapoda</taxon>
        <taxon>Collembola</taxon>
        <taxon>Entomobryomorpha</taxon>
        <taxon>Isotomoidea</taxon>
        <taxon>Isotomidae</taxon>
        <taxon>Proisotominae</taxon>
        <taxon>Folsomia</taxon>
    </lineage>
</organism>
<sequence>MSTTSSPQYDWNPLEVVESAVVAGQVPRSKYGCDLKYAIILLNQQVLNEELFLSLWNEASLRMLVDGGGNHWKFLSRKFPDLVQFPHVVCGNFDSIRRDTLEMLRRRGGPGSELGDGDEDVVEIVHFHHEEKSSSESDFMQAVNLPIFGERLSSLQIPRVLAYCETSGRFGQIMANVETLYKFGKKEPQLFLISSSSITFLLPAGRHKIKCGERGHEFLKISHCALLPIGTECTVSTEGLVNDLKNETLSFGKAVLTNATVVGIGSKEADQKRSNDHDKSHAAEHDQYVIVLVTNSHPVLWDMEFEFDNQLKNVW</sequence>